<dbReference type="EMBL" id="LOCL01000032">
    <property type="protein sequence ID" value="KUF17956.1"/>
    <property type="molecule type" value="Genomic_DNA"/>
</dbReference>
<dbReference type="InterPro" id="IPR001316">
    <property type="entry name" value="Pept_S1A_streptogrisin"/>
</dbReference>
<comment type="caution">
    <text evidence="8">The sequence shown here is derived from an EMBL/GenBank/DDBJ whole genome shotgun (WGS) entry which is preliminary data.</text>
</comment>
<dbReference type="SUPFAM" id="SSF50494">
    <property type="entry name" value="Trypsin-like serine proteases"/>
    <property type="match status" value="1"/>
</dbReference>
<evidence type="ECO:0000256" key="5">
    <source>
        <dbReference type="ARBA" id="ARBA00023157"/>
    </source>
</evidence>
<dbReference type="RefSeq" id="WP_058847733.1">
    <property type="nucleotide sequence ID" value="NZ_LOCL01000032.1"/>
</dbReference>
<organism evidence="8 9">
    <name type="scientific">Streptomyces silvensis</name>
    <dbReference type="NCBI Taxonomy" id="1765722"/>
    <lineage>
        <taxon>Bacteria</taxon>
        <taxon>Bacillati</taxon>
        <taxon>Actinomycetota</taxon>
        <taxon>Actinomycetes</taxon>
        <taxon>Kitasatosporales</taxon>
        <taxon>Streptomycetaceae</taxon>
        <taxon>Streptomyces</taxon>
    </lineage>
</organism>
<dbReference type="InterPro" id="IPR009003">
    <property type="entry name" value="Peptidase_S1_PA"/>
</dbReference>
<gene>
    <name evidence="8" type="ORF">AT728_20040</name>
</gene>
<keyword evidence="3" id="KW-0378">Hydrolase</keyword>
<evidence type="ECO:0000256" key="1">
    <source>
        <dbReference type="ARBA" id="ARBA00007664"/>
    </source>
</evidence>
<feature type="signal peptide" evidence="7">
    <location>
        <begin position="1"/>
        <end position="28"/>
    </location>
</feature>
<keyword evidence="9" id="KW-1185">Reference proteome</keyword>
<dbReference type="InterPro" id="IPR043504">
    <property type="entry name" value="Peptidase_S1_PA_chymotrypsin"/>
</dbReference>
<name>A0A0W7X550_9ACTN</name>
<dbReference type="STRING" id="1765722.AT728_20040"/>
<dbReference type="AlphaFoldDB" id="A0A0W7X550"/>
<keyword evidence="4" id="KW-0720">Serine protease</keyword>
<evidence type="ECO:0000256" key="7">
    <source>
        <dbReference type="SAM" id="SignalP"/>
    </source>
</evidence>
<dbReference type="Proteomes" id="UP000054804">
    <property type="component" value="Unassembled WGS sequence"/>
</dbReference>
<feature type="chain" id="PRO_5006937056" evidence="7">
    <location>
        <begin position="29"/>
        <end position="228"/>
    </location>
</feature>
<dbReference type="PIRSF" id="PIRSF001134">
    <property type="entry name" value="Streptogrisin"/>
    <property type="match status" value="1"/>
</dbReference>
<proteinExistence type="inferred from homology"/>
<evidence type="ECO:0000313" key="8">
    <source>
        <dbReference type="EMBL" id="KUF17956.1"/>
    </source>
</evidence>
<feature type="disulfide bond" evidence="6">
    <location>
        <begin position="177"/>
        <end position="204"/>
    </location>
</feature>
<keyword evidence="7" id="KW-0732">Signal</keyword>
<dbReference type="Gene3D" id="2.40.10.10">
    <property type="entry name" value="Trypsin-like serine proteases"/>
    <property type="match status" value="2"/>
</dbReference>
<dbReference type="GO" id="GO:0006508">
    <property type="term" value="P:proteolysis"/>
    <property type="evidence" value="ECO:0007669"/>
    <property type="project" value="UniProtKB-KW"/>
</dbReference>
<evidence type="ECO:0000313" key="9">
    <source>
        <dbReference type="Proteomes" id="UP000054804"/>
    </source>
</evidence>
<evidence type="ECO:0000256" key="2">
    <source>
        <dbReference type="ARBA" id="ARBA00022670"/>
    </source>
</evidence>
<dbReference type="PRINTS" id="PR00861">
    <property type="entry name" value="ALYTICPTASE"/>
</dbReference>
<dbReference type="CDD" id="cd21112">
    <property type="entry name" value="alphaLP-like"/>
    <property type="match status" value="1"/>
</dbReference>
<feature type="disulfide bond" evidence="6">
    <location>
        <begin position="141"/>
        <end position="151"/>
    </location>
</feature>
<dbReference type="GO" id="GO:0004252">
    <property type="term" value="F:serine-type endopeptidase activity"/>
    <property type="evidence" value="ECO:0007669"/>
    <property type="project" value="InterPro"/>
</dbReference>
<comment type="similarity">
    <text evidence="1">Belongs to the peptidase S1 family.</text>
</comment>
<keyword evidence="5 6" id="KW-1015">Disulfide bond</keyword>
<sequence>MRLRTILLQTLTTALAALTLAAAPAAGAAPADRAEQGVLRGGDRLFAPGNARCSVAFNATDGSRFYGLLPGHCGGRGTRWFADPGLTVPVGETEVSRFPGSDYALVRYTNPDYSYPSEVSAGGQSHRIDRAAQPTVGQRVCQVGSASGHRCGTVQAVNVSVTHPEGVVHGLFRSTLCLEPGDAGAPAFGGNAALGIAVGGSGNCRNGGTTYHQPVAPVLAAHGLRVGY</sequence>
<evidence type="ECO:0000256" key="6">
    <source>
        <dbReference type="PIRSR" id="PIRSR001134-2"/>
    </source>
</evidence>
<accession>A0A0W7X550</accession>
<protein>
    <submittedName>
        <fullName evidence="8">Streptogrisin B</fullName>
    </submittedName>
</protein>
<feature type="disulfide bond" evidence="6">
    <location>
        <begin position="53"/>
        <end position="73"/>
    </location>
</feature>
<evidence type="ECO:0000256" key="3">
    <source>
        <dbReference type="ARBA" id="ARBA00022801"/>
    </source>
</evidence>
<dbReference type="OrthoDB" id="8781117at2"/>
<reference evidence="8 9" key="1">
    <citation type="submission" date="2015-12" db="EMBL/GenBank/DDBJ databases">
        <title>Draft genome sequence of Streptomyces silvensis ATCC 53525, a producer of novel hormone antagonists.</title>
        <authorList>
            <person name="Johnston C.W."/>
            <person name="Li Y."/>
            <person name="Magarvey N.A."/>
        </authorList>
    </citation>
    <scope>NUCLEOTIDE SEQUENCE [LARGE SCALE GENOMIC DNA]</scope>
    <source>
        <strain evidence="8 9">ATCC 53525</strain>
    </source>
</reference>
<keyword evidence="2" id="KW-0645">Protease</keyword>
<evidence type="ECO:0000256" key="4">
    <source>
        <dbReference type="ARBA" id="ARBA00022825"/>
    </source>
</evidence>